<dbReference type="InterPro" id="IPR036641">
    <property type="entry name" value="HPT_dom_sf"/>
</dbReference>
<protein>
    <recommendedName>
        <fullName evidence="13">Circadian input-output histidine kinase CikA</fullName>
        <ecNumber evidence="4">2.7.13.3</ecNumber>
    </recommendedName>
    <alternativeName>
        <fullName evidence="12">Sensory/regulatory protein RpfC</fullName>
    </alternativeName>
</protein>
<dbReference type="EMBL" id="CP015079">
    <property type="protein sequence ID" value="ANH40135.1"/>
    <property type="molecule type" value="Genomic_DNA"/>
</dbReference>
<dbReference type="InterPro" id="IPR001789">
    <property type="entry name" value="Sig_transdc_resp-reg_receiver"/>
</dbReference>
<evidence type="ECO:0000256" key="11">
    <source>
        <dbReference type="ARBA" id="ARBA00064003"/>
    </source>
</evidence>
<dbReference type="PROSITE" id="PS50110">
    <property type="entry name" value="RESPONSE_REGULATORY"/>
    <property type="match status" value="2"/>
</dbReference>
<dbReference type="GO" id="GO:0005524">
    <property type="term" value="F:ATP binding"/>
    <property type="evidence" value="ECO:0007669"/>
    <property type="project" value="UniProtKB-KW"/>
</dbReference>
<dbReference type="CDD" id="cd00130">
    <property type="entry name" value="PAS"/>
    <property type="match status" value="1"/>
</dbReference>
<feature type="domain" description="Response regulatory" evidence="19">
    <location>
        <begin position="808"/>
        <end position="925"/>
    </location>
</feature>
<evidence type="ECO:0000256" key="16">
    <source>
        <dbReference type="SAM" id="Coils"/>
    </source>
</evidence>
<dbReference type="PROSITE" id="PS50894">
    <property type="entry name" value="HPT"/>
    <property type="match status" value="1"/>
</dbReference>
<comment type="similarity">
    <text evidence="3">In the N-terminal section; belongs to the phytochrome family.</text>
</comment>
<feature type="domain" description="Histidine kinase" evidence="18">
    <location>
        <begin position="422"/>
        <end position="647"/>
    </location>
</feature>
<evidence type="ECO:0000259" key="18">
    <source>
        <dbReference type="PROSITE" id="PS50109"/>
    </source>
</evidence>
<evidence type="ECO:0000256" key="2">
    <source>
        <dbReference type="ARBA" id="ARBA00004236"/>
    </source>
</evidence>
<dbReference type="STRING" id="1300347.I601_3734"/>
<dbReference type="SUPFAM" id="SSF47226">
    <property type="entry name" value="Histidine-containing phosphotransfer domain, HPT domain"/>
    <property type="match status" value="1"/>
</dbReference>
<dbReference type="CDD" id="cd00082">
    <property type="entry name" value="HisKA"/>
    <property type="match status" value="1"/>
</dbReference>
<sequence>MKPQDLYRDIVELAPNGIWVIDLDGRTLYANAAMARLYGVDHDEMQHVPMQDSLDEVGRGQLEQHLAEVRAGHLNTSTVEVQLVRRDASVLWVLVRESLLHDAEGSLTALLMTFDDYTERRETVQALEESQHRLREAQQIAQIGSWTWDLETDEMTGSEQLDVLFAVNSTTAPWTFEGFLGRVHPEERDLVRDLVLRGIGSGEGFDLTARVQVEGVHRWARARGVLSQEGSRRCLTGTLQDVTETKTTEIALADQAAQNNLMQTVASAANDASSFDELLRQARHLVLLHDDWERARAFVVADDDVQPLYVDEASAAEDRAAPGLASSELALARTVLEERTAVWDEARLTIAFPVLLKDEVWAVLTITSAPPLFRHDMIEQMAAHVGDQMSRVAWRQRTLADLAEARDQAMEASRQKSEFLATMSHEIRTPLNGVIGLNDLLIRTALTTEQQRLAAGVQVASRALLGVINDILDFSKIEAGRLELEVLDFEVRPVLDQVVGVLAGSARAKGVELSLSCAAEVPRVVAGDPTKLAQVLTNLVSNAVKFTEHGRVDVEASTGAPDPSLDPDDTVLVVSVTDTGIGIPPEKRAGLFDPFTQADASTTRVYGGTGLGLAISHEIVKALGGRLEHTPNPRGGAVFTVTVPLGAPSGEVVDAGDERARELLAGRRLLVVDDNPDNRLILVEQLGWWGLNPDSAASVTEALAAVDAATRRGAAYDAVLLDMAMPERDGLDLARTLRADPAHDATALLMLTSMTHLEGAELRRAGLDDCLVKPVLSGVLRGALLQHLSEAPDTSTADVVAPSETRHRVLVVEDNPVNQMVAAGLLEHLGYEHGTVDDGQAAVEAVARGGWDAVLMDVQMPVLDGYEATRRIRTAEVDGARLPIIAMTAAAIEGERERCSRAGMDDYLTKPVDPAALAATLARWLDGPTTHLAPARAGTDPERTPMSDPGTEQGATPPTDDPATAGLDLDRLEMLREIDEDNTDYLDRAIGNFMRNSVEGLRTMTENIEAGDAAALRQSSHKLAGGALNLGVTYAGEAVRAIELVSDSGSVEGAAALLPAAEEALDRGRTALGAYQEWYRGLHG</sequence>
<dbReference type="GO" id="GO:0005886">
    <property type="term" value="C:plasma membrane"/>
    <property type="evidence" value="ECO:0007669"/>
    <property type="project" value="UniProtKB-SubCell"/>
</dbReference>
<dbReference type="SUPFAM" id="SSF52172">
    <property type="entry name" value="CheY-like"/>
    <property type="match status" value="2"/>
</dbReference>
<comment type="catalytic activity">
    <reaction evidence="1">
        <text>ATP + protein L-histidine = ADP + protein N-phospho-L-histidine.</text>
        <dbReference type="EC" id="2.7.13.3"/>
    </reaction>
</comment>
<reference evidence="23 24" key="1">
    <citation type="submission" date="2016-03" db="EMBL/GenBank/DDBJ databases">
        <title>Complete genome sequence of a soil Actinobacterium, Nocardioides dokdonensis FR1436.</title>
        <authorList>
            <person name="Kwon S.-K."/>
            <person name="Kim K."/>
            <person name="Kim J.F."/>
        </authorList>
    </citation>
    <scope>NUCLEOTIDE SEQUENCE [LARGE SCALE GENOMIC DNA]</scope>
    <source>
        <strain evidence="23 24">FR1436</strain>
    </source>
</reference>
<dbReference type="PANTHER" id="PTHR45339">
    <property type="entry name" value="HYBRID SIGNAL TRANSDUCTION HISTIDINE KINASE J"/>
    <property type="match status" value="1"/>
</dbReference>
<feature type="coiled-coil region" evidence="16">
    <location>
        <begin position="395"/>
        <end position="422"/>
    </location>
</feature>
<feature type="modified residue" description="4-aspartylphosphate" evidence="15">
    <location>
        <position position="722"/>
    </location>
</feature>
<dbReference type="PRINTS" id="PR00344">
    <property type="entry name" value="BCTRLSENSOR"/>
</dbReference>
<feature type="region of interest" description="Disordered" evidence="17">
    <location>
        <begin position="929"/>
        <end position="966"/>
    </location>
</feature>
<keyword evidence="7" id="KW-0547">Nucleotide-binding</keyword>
<dbReference type="InterPro" id="IPR035965">
    <property type="entry name" value="PAS-like_dom_sf"/>
</dbReference>
<feature type="domain" description="PAS" evidence="20">
    <location>
        <begin position="3"/>
        <end position="45"/>
    </location>
</feature>
<feature type="modified residue" description="4-aspartylphosphate" evidence="15">
    <location>
        <position position="857"/>
    </location>
</feature>
<evidence type="ECO:0000259" key="19">
    <source>
        <dbReference type="PROSITE" id="PS50110"/>
    </source>
</evidence>
<feature type="domain" description="PAC" evidence="21">
    <location>
        <begin position="77"/>
        <end position="129"/>
    </location>
</feature>
<dbReference type="SMART" id="SM00387">
    <property type="entry name" value="HATPase_c"/>
    <property type="match status" value="1"/>
</dbReference>
<dbReference type="FunFam" id="1.10.287.130:FF:000002">
    <property type="entry name" value="Two-component osmosensing histidine kinase"/>
    <property type="match status" value="1"/>
</dbReference>
<feature type="domain" description="Response regulatory" evidence="19">
    <location>
        <begin position="668"/>
        <end position="788"/>
    </location>
</feature>
<evidence type="ECO:0000256" key="13">
    <source>
        <dbReference type="ARBA" id="ARBA00074306"/>
    </source>
</evidence>
<dbReference type="PROSITE" id="PS50109">
    <property type="entry name" value="HIS_KIN"/>
    <property type="match status" value="1"/>
</dbReference>
<comment type="subcellular location">
    <subcellularLocation>
        <location evidence="2">Cell membrane</location>
    </subcellularLocation>
</comment>
<dbReference type="GO" id="GO:0000155">
    <property type="term" value="F:phosphorelay sensor kinase activity"/>
    <property type="evidence" value="ECO:0007669"/>
    <property type="project" value="InterPro"/>
</dbReference>
<keyword evidence="16" id="KW-0175">Coiled coil</keyword>
<evidence type="ECO:0000259" key="20">
    <source>
        <dbReference type="PROSITE" id="PS50112"/>
    </source>
</evidence>
<dbReference type="InterPro" id="IPR036890">
    <property type="entry name" value="HATPase_C_sf"/>
</dbReference>
<dbReference type="InterPro" id="IPR000014">
    <property type="entry name" value="PAS"/>
</dbReference>
<evidence type="ECO:0000313" key="23">
    <source>
        <dbReference type="EMBL" id="ANH40135.1"/>
    </source>
</evidence>
<feature type="domain" description="HPt" evidence="22">
    <location>
        <begin position="982"/>
        <end position="1075"/>
    </location>
</feature>
<dbReference type="KEGG" id="ndk:I601_3734"/>
<evidence type="ECO:0000256" key="9">
    <source>
        <dbReference type="ARBA" id="ARBA00022840"/>
    </source>
</evidence>
<evidence type="ECO:0000256" key="12">
    <source>
        <dbReference type="ARBA" id="ARBA00068150"/>
    </source>
</evidence>
<evidence type="ECO:0000256" key="14">
    <source>
        <dbReference type="PROSITE-ProRule" id="PRU00110"/>
    </source>
</evidence>
<dbReference type="PANTHER" id="PTHR45339:SF5">
    <property type="entry name" value="HISTIDINE KINASE"/>
    <property type="match status" value="1"/>
</dbReference>
<dbReference type="InterPro" id="IPR003594">
    <property type="entry name" value="HATPase_dom"/>
</dbReference>
<proteinExistence type="inferred from homology"/>
<accession>A0A1A9GRP3</accession>
<evidence type="ECO:0000256" key="4">
    <source>
        <dbReference type="ARBA" id="ARBA00012438"/>
    </source>
</evidence>
<dbReference type="InterPro" id="IPR011006">
    <property type="entry name" value="CheY-like_superfamily"/>
</dbReference>
<dbReference type="Gene3D" id="3.30.565.10">
    <property type="entry name" value="Histidine kinase-like ATPase, C-terminal domain"/>
    <property type="match status" value="1"/>
</dbReference>
<dbReference type="PROSITE" id="PS50113">
    <property type="entry name" value="PAC"/>
    <property type="match status" value="1"/>
</dbReference>
<dbReference type="InterPro" id="IPR003661">
    <property type="entry name" value="HisK_dim/P_dom"/>
</dbReference>
<evidence type="ECO:0000259" key="22">
    <source>
        <dbReference type="PROSITE" id="PS50894"/>
    </source>
</evidence>
<dbReference type="Gene3D" id="3.40.50.2300">
    <property type="match status" value="2"/>
</dbReference>
<evidence type="ECO:0000256" key="10">
    <source>
        <dbReference type="ARBA" id="ARBA00023012"/>
    </source>
</evidence>
<dbReference type="InterPro" id="IPR000700">
    <property type="entry name" value="PAS-assoc_C"/>
</dbReference>
<dbReference type="Gene3D" id="3.30.450.20">
    <property type="entry name" value="PAS domain"/>
    <property type="match status" value="2"/>
</dbReference>
<dbReference type="SMART" id="SM00086">
    <property type="entry name" value="PAC"/>
    <property type="match status" value="1"/>
</dbReference>
<dbReference type="CDD" id="cd00156">
    <property type="entry name" value="REC"/>
    <property type="match status" value="1"/>
</dbReference>
<dbReference type="EC" id="2.7.13.3" evidence="4"/>
<keyword evidence="9" id="KW-0067">ATP-binding</keyword>
<dbReference type="Pfam" id="PF02518">
    <property type="entry name" value="HATPase_c"/>
    <property type="match status" value="1"/>
</dbReference>
<dbReference type="Pfam" id="PF00512">
    <property type="entry name" value="HisKA"/>
    <property type="match status" value="1"/>
</dbReference>
<keyword evidence="5 15" id="KW-0597">Phosphoprotein</keyword>
<evidence type="ECO:0000256" key="17">
    <source>
        <dbReference type="SAM" id="MobiDB-lite"/>
    </source>
</evidence>
<dbReference type="Gene3D" id="1.20.120.160">
    <property type="entry name" value="HPT domain"/>
    <property type="match status" value="1"/>
</dbReference>
<keyword evidence="6 23" id="KW-0808">Transferase</keyword>
<name>A0A1A9GRP3_9ACTN</name>
<dbReference type="InterPro" id="IPR013656">
    <property type="entry name" value="PAS_4"/>
</dbReference>
<organism evidence="23 24">
    <name type="scientific">Nocardioides dokdonensis FR1436</name>
    <dbReference type="NCBI Taxonomy" id="1300347"/>
    <lineage>
        <taxon>Bacteria</taxon>
        <taxon>Bacillati</taxon>
        <taxon>Actinomycetota</taxon>
        <taxon>Actinomycetes</taxon>
        <taxon>Propionibacteriales</taxon>
        <taxon>Nocardioidaceae</taxon>
        <taxon>Nocardioides</taxon>
    </lineage>
</organism>
<feature type="modified residue" description="Phosphohistidine" evidence="14">
    <location>
        <position position="1021"/>
    </location>
</feature>
<dbReference type="SUPFAM" id="SSF55874">
    <property type="entry name" value="ATPase domain of HSP90 chaperone/DNA topoisomerase II/histidine kinase"/>
    <property type="match status" value="1"/>
</dbReference>
<dbReference type="Pfam" id="PF01627">
    <property type="entry name" value="Hpt"/>
    <property type="match status" value="1"/>
</dbReference>
<evidence type="ECO:0000256" key="1">
    <source>
        <dbReference type="ARBA" id="ARBA00000085"/>
    </source>
</evidence>
<keyword evidence="24" id="KW-1185">Reference proteome</keyword>
<dbReference type="AlphaFoldDB" id="A0A1A9GRP3"/>
<dbReference type="NCBIfam" id="TIGR00229">
    <property type="entry name" value="sensory_box"/>
    <property type="match status" value="1"/>
</dbReference>
<dbReference type="OrthoDB" id="9810730at2"/>
<dbReference type="CDD" id="cd16922">
    <property type="entry name" value="HATPase_EvgS-ArcB-TorS-like"/>
    <property type="match status" value="1"/>
</dbReference>
<dbReference type="InterPro" id="IPR004358">
    <property type="entry name" value="Sig_transdc_His_kin-like_C"/>
</dbReference>
<evidence type="ECO:0000259" key="21">
    <source>
        <dbReference type="PROSITE" id="PS50113"/>
    </source>
</evidence>
<keyword evidence="10" id="KW-0902">Two-component regulatory system</keyword>
<dbReference type="InterPro" id="IPR005467">
    <property type="entry name" value="His_kinase_dom"/>
</dbReference>
<dbReference type="PATRIC" id="fig|1300347.3.peg.3742"/>
<evidence type="ECO:0000313" key="24">
    <source>
        <dbReference type="Proteomes" id="UP000077868"/>
    </source>
</evidence>
<dbReference type="CDD" id="cd17546">
    <property type="entry name" value="REC_hyHK_CKI1_RcsC-like"/>
    <property type="match status" value="1"/>
</dbReference>
<dbReference type="SUPFAM" id="SSF55785">
    <property type="entry name" value="PYP-like sensor domain (PAS domain)"/>
    <property type="match status" value="2"/>
</dbReference>
<gene>
    <name evidence="23" type="primary">barA_2</name>
    <name evidence="23" type="ORF">I601_3734</name>
</gene>
<comment type="subunit">
    <text evidence="11">At low DSF concentrations, interacts with RpfF.</text>
</comment>
<evidence type="ECO:0000256" key="15">
    <source>
        <dbReference type="PROSITE-ProRule" id="PRU00169"/>
    </source>
</evidence>
<evidence type="ECO:0000256" key="5">
    <source>
        <dbReference type="ARBA" id="ARBA00022553"/>
    </source>
</evidence>
<evidence type="ECO:0000256" key="3">
    <source>
        <dbReference type="ARBA" id="ARBA00006402"/>
    </source>
</evidence>
<dbReference type="SUPFAM" id="SSF47384">
    <property type="entry name" value="Homodimeric domain of signal transducing histidine kinase"/>
    <property type="match status" value="1"/>
</dbReference>
<dbReference type="Gene3D" id="1.10.287.130">
    <property type="match status" value="1"/>
</dbReference>
<dbReference type="RefSeq" id="WP_068113034.1">
    <property type="nucleotide sequence ID" value="NZ_CP015079.1"/>
</dbReference>
<dbReference type="InterPro" id="IPR001610">
    <property type="entry name" value="PAC"/>
</dbReference>
<dbReference type="SMART" id="SM00388">
    <property type="entry name" value="HisKA"/>
    <property type="match status" value="1"/>
</dbReference>
<dbReference type="FunFam" id="3.30.565.10:FF:000010">
    <property type="entry name" value="Sensor histidine kinase RcsC"/>
    <property type="match status" value="1"/>
</dbReference>
<dbReference type="Proteomes" id="UP000077868">
    <property type="component" value="Chromosome"/>
</dbReference>
<dbReference type="PROSITE" id="PS50112">
    <property type="entry name" value="PAS"/>
    <property type="match status" value="1"/>
</dbReference>
<evidence type="ECO:0000256" key="8">
    <source>
        <dbReference type="ARBA" id="ARBA00022777"/>
    </source>
</evidence>
<dbReference type="Pfam" id="PF00072">
    <property type="entry name" value="Response_reg"/>
    <property type="match status" value="2"/>
</dbReference>
<keyword evidence="8 23" id="KW-0418">Kinase</keyword>
<dbReference type="Pfam" id="PF08448">
    <property type="entry name" value="PAS_4"/>
    <property type="match status" value="1"/>
</dbReference>
<dbReference type="InterPro" id="IPR008207">
    <property type="entry name" value="Sig_transdc_His_kin_Hpt_dom"/>
</dbReference>
<dbReference type="InterPro" id="IPR036097">
    <property type="entry name" value="HisK_dim/P_sf"/>
</dbReference>
<evidence type="ECO:0000256" key="6">
    <source>
        <dbReference type="ARBA" id="ARBA00022679"/>
    </source>
</evidence>
<dbReference type="SMART" id="SM00091">
    <property type="entry name" value="PAS"/>
    <property type="match status" value="1"/>
</dbReference>
<evidence type="ECO:0000256" key="7">
    <source>
        <dbReference type="ARBA" id="ARBA00022741"/>
    </source>
</evidence>
<dbReference type="SMART" id="SM00448">
    <property type="entry name" value="REC"/>
    <property type="match status" value="2"/>
</dbReference>